<organism evidence="1 2">
    <name type="scientific">Auriscalpium vulgare</name>
    <dbReference type="NCBI Taxonomy" id="40419"/>
    <lineage>
        <taxon>Eukaryota</taxon>
        <taxon>Fungi</taxon>
        <taxon>Dikarya</taxon>
        <taxon>Basidiomycota</taxon>
        <taxon>Agaricomycotina</taxon>
        <taxon>Agaricomycetes</taxon>
        <taxon>Russulales</taxon>
        <taxon>Auriscalpiaceae</taxon>
        <taxon>Auriscalpium</taxon>
    </lineage>
</organism>
<protein>
    <submittedName>
        <fullName evidence="1">YebC-like protein</fullName>
    </submittedName>
</protein>
<evidence type="ECO:0000313" key="2">
    <source>
        <dbReference type="Proteomes" id="UP000814033"/>
    </source>
</evidence>
<accession>A0ACB8RD91</accession>
<proteinExistence type="predicted"/>
<dbReference type="Proteomes" id="UP000814033">
    <property type="component" value="Unassembled WGS sequence"/>
</dbReference>
<sequence>MLSRRALLALRSPPASHCGRPFSSTSAHLSGHNKWSKIKQRKGISDANKSLVYGRATRDILVAVRNGGSAPDRNIALANALKKAKADGVPKATIEGALAKASGRGAAGEAAVYEAMAHGSVGVLIECMTDNANRTVMQLREVLKAHSASFATVAFMFQRRGVVHVTLPAHSSSAARFDSPEKWLETVVDTALEAGAEDFDTWTVPEEGAHAEFFCAPTNLGLLTDAATAPALGTELEKSELVYAPSDVAAAGENDDGLDERIAELVQQLEENEDTLRVWTTLDSPSSNPEA</sequence>
<reference evidence="1" key="1">
    <citation type="submission" date="2021-02" db="EMBL/GenBank/DDBJ databases">
        <authorList>
            <consortium name="DOE Joint Genome Institute"/>
            <person name="Ahrendt S."/>
            <person name="Looney B.P."/>
            <person name="Miyauchi S."/>
            <person name="Morin E."/>
            <person name="Drula E."/>
            <person name="Courty P.E."/>
            <person name="Chicoki N."/>
            <person name="Fauchery L."/>
            <person name="Kohler A."/>
            <person name="Kuo A."/>
            <person name="Labutti K."/>
            <person name="Pangilinan J."/>
            <person name="Lipzen A."/>
            <person name="Riley R."/>
            <person name="Andreopoulos W."/>
            <person name="He G."/>
            <person name="Johnson J."/>
            <person name="Barry K.W."/>
            <person name="Grigoriev I.V."/>
            <person name="Nagy L."/>
            <person name="Hibbett D."/>
            <person name="Henrissat B."/>
            <person name="Matheny P.B."/>
            <person name="Labbe J."/>
            <person name="Martin F."/>
        </authorList>
    </citation>
    <scope>NUCLEOTIDE SEQUENCE</scope>
    <source>
        <strain evidence="1">FP105234-sp</strain>
    </source>
</reference>
<comment type="caution">
    <text evidence="1">The sequence shown here is derived from an EMBL/GenBank/DDBJ whole genome shotgun (WGS) entry which is preliminary data.</text>
</comment>
<keyword evidence="2" id="KW-1185">Reference proteome</keyword>
<evidence type="ECO:0000313" key="1">
    <source>
        <dbReference type="EMBL" id="KAI0041558.1"/>
    </source>
</evidence>
<reference evidence="1" key="2">
    <citation type="journal article" date="2022" name="New Phytol.">
        <title>Evolutionary transition to the ectomycorrhizal habit in the genomes of a hyperdiverse lineage of mushroom-forming fungi.</title>
        <authorList>
            <person name="Looney B."/>
            <person name="Miyauchi S."/>
            <person name="Morin E."/>
            <person name="Drula E."/>
            <person name="Courty P.E."/>
            <person name="Kohler A."/>
            <person name="Kuo A."/>
            <person name="LaButti K."/>
            <person name="Pangilinan J."/>
            <person name="Lipzen A."/>
            <person name="Riley R."/>
            <person name="Andreopoulos W."/>
            <person name="He G."/>
            <person name="Johnson J."/>
            <person name="Nolan M."/>
            <person name="Tritt A."/>
            <person name="Barry K.W."/>
            <person name="Grigoriev I.V."/>
            <person name="Nagy L.G."/>
            <person name="Hibbett D."/>
            <person name="Henrissat B."/>
            <person name="Matheny P.B."/>
            <person name="Labbe J."/>
            <person name="Martin F.M."/>
        </authorList>
    </citation>
    <scope>NUCLEOTIDE SEQUENCE</scope>
    <source>
        <strain evidence="1">FP105234-sp</strain>
    </source>
</reference>
<dbReference type="EMBL" id="MU276116">
    <property type="protein sequence ID" value="KAI0041558.1"/>
    <property type="molecule type" value="Genomic_DNA"/>
</dbReference>
<gene>
    <name evidence="1" type="ORF">FA95DRAFT_1548630</name>
</gene>
<name>A0ACB8RD91_9AGAM</name>